<gene>
    <name evidence="3" type="ORF">LTR09_011392</name>
</gene>
<dbReference type="InterPro" id="IPR044662">
    <property type="entry name" value="HS1/DABB1-like"/>
</dbReference>
<dbReference type="Proteomes" id="UP001271007">
    <property type="component" value="Unassembled WGS sequence"/>
</dbReference>
<evidence type="ECO:0000256" key="1">
    <source>
        <dbReference type="ARBA" id="ARBA00011738"/>
    </source>
</evidence>
<feature type="domain" description="Stress-response A/B barrel" evidence="2">
    <location>
        <begin position="3"/>
        <end position="98"/>
    </location>
</feature>
<dbReference type="SUPFAM" id="SSF54909">
    <property type="entry name" value="Dimeric alpha+beta barrel"/>
    <property type="match status" value="1"/>
</dbReference>
<accession>A0AAJ0DBV7</accession>
<comment type="caution">
    <text evidence="3">The sequence shown here is derived from an EMBL/GenBank/DDBJ whole genome shotgun (WGS) entry which is preliminary data.</text>
</comment>
<organism evidence="3 4">
    <name type="scientific">Extremus antarcticus</name>
    <dbReference type="NCBI Taxonomy" id="702011"/>
    <lineage>
        <taxon>Eukaryota</taxon>
        <taxon>Fungi</taxon>
        <taxon>Dikarya</taxon>
        <taxon>Ascomycota</taxon>
        <taxon>Pezizomycotina</taxon>
        <taxon>Dothideomycetes</taxon>
        <taxon>Dothideomycetidae</taxon>
        <taxon>Mycosphaerellales</taxon>
        <taxon>Extremaceae</taxon>
        <taxon>Extremus</taxon>
    </lineage>
</organism>
<dbReference type="InterPro" id="IPR013097">
    <property type="entry name" value="Dabb"/>
</dbReference>
<comment type="subunit">
    <text evidence="1">Homodimer.</text>
</comment>
<sequence>MVVHHIVLFKLKPSTTKEQVSELEATVRGMVGQIPGLVKIEFGPPLESTAARAKGYNAGLIAVLEKPEDVKVYAEHPVHQNVHKLRESLCDDALAYDMVV</sequence>
<dbReference type="Pfam" id="PF07876">
    <property type="entry name" value="Dabb"/>
    <property type="match status" value="1"/>
</dbReference>
<proteinExistence type="predicted"/>
<dbReference type="PANTHER" id="PTHR33178:SF10">
    <property type="entry name" value="STRESS-RESPONSE A_B BARREL DOMAIN-CONTAINING PROTEIN"/>
    <property type="match status" value="1"/>
</dbReference>
<dbReference type="PANTHER" id="PTHR33178">
    <property type="match status" value="1"/>
</dbReference>
<evidence type="ECO:0000313" key="4">
    <source>
        <dbReference type="Proteomes" id="UP001271007"/>
    </source>
</evidence>
<dbReference type="AlphaFoldDB" id="A0AAJ0DBV7"/>
<reference evidence="3" key="1">
    <citation type="submission" date="2023-04" db="EMBL/GenBank/DDBJ databases">
        <title>Black Yeasts Isolated from many extreme environments.</title>
        <authorList>
            <person name="Coleine C."/>
            <person name="Stajich J.E."/>
            <person name="Selbmann L."/>
        </authorList>
    </citation>
    <scope>NUCLEOTIDE SEQUENCE</scope>
    <source>
        <strain evidence="3">CCFEE 5312</strain>
    </source>
</reference>
<dbReference type="SMART" id="SM00886">
    <property type="entry name" value="Dabb"/>
    <property type="match status" value="1"/>
</dbReference>
<dbReference type="PROSITE" id="PS51502">
    <property type="entry name" value="S_R_A_B_BARREL"/>
    <property type="match status" value="1"/>
</dbReference>
<evidence type="ECO:0000313" key="3">
    <source>
        <dbReference type="EMBL" id="KAK3047190.1"/>
    </source>
</evidence>
<protein>
    <recommendedName>
        <fullName evidence="2">Stress-response A/B barrel domain-containing protein</fullName>
    </recommendedName>
</protein>
<name>A0AAJ0DBV7_9PEZI</name>
<dbReference type="EMBL" id="JAWDJX010000066">
    <property type="protein sequence ID" value="KAK3047190.1"/>
    <property type="molecule type" value="Genomic_DNA"/>
</dbReference>
<dbReference type="InterPro" id="IPR011008">
    <property type="entry name" value="Dimeric_a/b-barrel"/>
</dbReference>
<keyword evidence="4" id="KW-1185">Reference proteome</keyword>
<dbReference type="Gene3D" id="3.30.70.100">
    <property type="match status" value="1"/>
</dbReference>
<evidence type="ECO:0000259" key="2">
    <source>
        <dbReference type="PROSITE" id="PS51502"/>
    </source>
</evidence>